<dbReference type="RefSeq" id="WP_025208989.1">
    <property type="nucleotide sequence ID" value="NZ_CP006932.1"/>
</dbReference>
<evidence type="ECO:0000256" key="11">
    <source>
        <dbReference type="SAM" id="Phobius"/>
    </source>
</evidence>
<dbReference type="GO" id="GO:0051205">
    <property type="term" value="P:protein insertion into membrane"/>
    <property type="evidence" value="ECO:0007669"/>
    <property type="project" value="TreeGrafter"/>
</dbReference>
<dbReference type="Proteomes" id="UP000019450">
    <property type="component" value="Chromosome"/>
</dbReference>
<dbReference type="GO" id="GO:0015031">
    <property type="term" value="P:protein transport"/>
    <property type="evidence" value="ECO:0007669"/>
    <property type="project" value="UniProtKB-KW"/>
</dbReference>
<dbReference type="EMBL" id="CP006932">
    <property type="protein sequence ID" value="AHK22703.1"/>
    <property type="molecule type" value="Genomic_DNA"/>
</dbReference>
<keyword evidence="5" id="KW-0653">Protein transport</keyword>
<feature type="domain" description="Membrane insertase YidC/Oxa/ALB C-terminal" evidence="12">
    <location>
        <begin position="782"/>
        <end position="988"/>
    </location>
</feature>
<keyword evidence="10" id="KW-0175">Coiled coil</keyword>
<feature type="transmembrane region" description="Helical" evidence="11">
    <location>
        <begin position="36"/>
        <end position="55"/>
    </location>
</feature>
<keyword evidence="2" id="KW-0813">Transport</keyword>
<dbReference type="OrthoDB" id="394558at2"/>
<reference evidence="13 14" key="1">
    <citation type="journal article" date="2014" name="Genome Biol. Evol.">
        <title>Phylogenomics of "Candidatus Hepatoplasma crinochetorum," a Lineage of Mollicutes Associated with Noninsect Arthropods.</title>
        <authorList>
            <person name="Leclercq S."/>
            <person name="Dittmer J."/>
            <person name="Bouchon D."/>
            <person name="Cordaux R."/>
        </authorList>
    </citation>
    <scope>NUCLEOTIDE SEQUENCE [LARGE SCALE GENOMIC DNA]</scope>
    <source>
        <strain evidence="13 14">Av</strain>
    </source>
</reference>
<keyword evidence="8" id="KW-0143">Chaperone</keyword>
<dbReference type="GO" id="GO:0005886">
    <property type="term" value="C:plasma membrane"/>
    <property type="evidence" value="ECO:0007669"/>
    <property type="project" value="UniProtKB-SubCell"/>
</dbReference>
<dbReference type="Pfam" id="PF02096">
    <property type="entry name" value="60KD_IMP"/>
    <property type="match status" value="1"/>
</dbReference>
<evidence type="ECO:0000256" key="7">
    <source>
        <dbReference type="ARBA" id="ARBA00023136"/>
    </source>
</evidence>
<dbReference type="NCBIfam" id="TIGR03592">
    <property type="entry name" value="yidC_oxa1_cterm"/>
    <property type="match status" value="1"/>
</dbReference>
<evidence type="ECO:0000256" key="3">
    <source>
        <dbReference type="ARBA" id="ARBA00022475"/>
    </source>
</evidence>
<evidence type="ECO:0000256" key="2">
    <source>
        <dbReference type="ARBA" id="ARBA00022448"/>
    </source>
</evidence>
<dbReference type="PANTHER" id="PTHR12428">
    <property type="entry name" value="OXA1"/>
    <property type="match status" value="1"/>
</dbReference>
<protein>
    <submittedName>
        <fullName evidence="13">Oxa1Ec</fullName>
    </submittedName>
</protein>
<evidence type="ECO:0000259" key="12">
    <source>
        <dbReference type="Pfam" id="PF02096"/>
    </source>
</evidence>
<keyword evidence="7 11" id="KW-0472">Membrane</keyword>
<feature type="transmembrane region" description="Helical" evidence="11">
    <location>
        <begin position="853"/>
        <end position="876"/>
    </location>
</feature>
<keyword evidence="14" id="KW-1185">Reference proteome</keyword>
<dbReference type="KEGG" id="hcr:X271_00618"/>
<gene>
    <name evidence="13" type="primary">yidC</name>
    <name evidence="13" type="ORF">X271_00618</name>
</gene>
<evidence type="ECO:0000313" key="13">
    <source>
        <dbReference type="EMBL" id="AHK22703.1"/>
    </source>
</evidence>
<dbReference type="GO" id="GO:0032977">
    <property type="term" value="F:membrane insertase activity"/>
    <property type="evidence" value="ECO:0007669"/>
    <property type="project" value="InterPro"/>
</dbReference>
<feature type="transmembrane region" description="Helical" evidence="11">
    <location>
        <begin position="771"/>
        <end position="791"/>
    </location>
</feature>
<evidence type="ECO:0000256" key="9">
    <source>
        <dbReference type="RuleBase" id="RU003945"/>
    </source>
</evidence>
<organism evidence="13 14">
    <name type="scientific">Candidatus Hepatoplasma crinochetorum Av</name>
    <dbReference type="NCBI Taxonomy" id="1427984"/>
    <lineage>
        <taxon>Bacteria</taxon>
        <taxon>Bacillati</taxon>
        <taxon>Mycoplasmatota</taxon>
        <taxon>Mollicutes</taxon>
        <taxon>Candidatus Hepatoplasmataceae</taxon>
        <taxon>Candidatus Hepatoplasma</taxon>
    </lineage>
</organism>
<evidence type="ECO:0000256" key="6">
    <source>
        <dbReference type="ARBA" id="ARBA00022989"/>
    </source>
</evidence>
<name>W8GGH3_9MOLU</name>
<evidence type="ECO:0000256" key="8">
    <source>
        <dbReference type="ARBA" id="ARBA00023186"/>
    </source>
</evidence>
<accession>W8GGH3</accession>
<dbReference type="eggNOG" id="COG0706">
    <property type="taxonomic scope" value="Bacteria"/>
</dbReference>
<comment type="similarity">
    <text evidence="9">Belongs to the OXA1/ALB3/YidC family.</text>
</comment>
<feature type="coiled-coil region" evidence="10">
    <location>
        <begin position="809"/>
        <end position="836"/>
    </location>
</feature>
<proteinExistence type="inferred from homology"/>
<feature type="transmembrane region" description="Helical" evidence="11">
    <location>
        <begin position="896"/>
        <end position="917"/>
    </location>
</feature>
<evidence type="ECO:0000256" key="10">
    <source>
        <dbReference type="SAM" id="Coils"/>
    </source>
</evidence>
<dbReference type="InterPro" id="IPR028055">
    <property type="entry name" value="YidC/Oxa/ALB_C"/>
</dbReference>
<dbReference type="HOGENOM" id="CLU_299513_0_0_14"/>
<dbReference type="AlphaFoldDB" id="W8GGH3"/>
<keyword evidence="3" id="KW-1003">Cell membrane</keyword>
<dbReference type="CDD" id="cd20070">
    <property type="entry name" value="5TM_YidC_Alb3"/>
    <property type="match status" value="1"/>
</dbReference>
<keyword evidence="4 9" id="KW-0812">Transmembrane</keyword>
<evidence type="ECO:0000256" key="4">
    <source>
        <dbReference type="ARBA" id="ARBA00022692"/>
    </source>
</evidence>
<feature type="transmembrane region" description="Helical" evidence="11">
    <location>
        <begin position="955"/>
        <end position="977"/>
    </location>
</feature>
<dbReference type="STRING" id="1427984.X271_00618"/>
<comment type="subcellular location">
    <subcellularLocation>
        <location evidence="1">Cell membrane</location>
        <topology evidence="1">Multi-pass membrane protein</topology>
    </subcellularLocation>
    <subcellularLocation>
        <location evidence="9">Membrane</location>
        <topology evidence="9">Multi-pass membrane protein</topology>
    </subcellularLocation>
</comment>
<evidence type="ECO:0000313" key="14">
    <source>
        <dbReference type="Proteomes" id="UP000019450"/>
    </source>
</evidence>
<evidence type="ECO:0000256" key="1">
    <source>
        <dbReference type="ARBA" id="ARBA00004651"/>
    </source>
</evidence>
<dbReference type="InterPro" id="IPR001708">
    <property type="entry name" value="YidC/ALB3/OXA1/COX18"/>
</dbReference>
<evidence type="ECO:0000256" key="5">
    <source>
        <dbReference type="ARBA" id="ARBA00022927"/>
    </source>
</evidence>
<keyword evidence="6 11" id="KW-1133">Transmembrane helix</keyword>
<sequence>MAKGNHSFYEEVKKSDESGDFSFSKIFKLIRKYSKWILFSFLTVVTLWGCAAEFIHTTTQQVSRGLEFYGNKQSVVPNMYKGQKSTFSYQIVAEGDNPFTDDLEEDNFLLPFEVYRPNYNYLLGINNDNVDPDDIDYNFFTTPGENIADYQISLLSSVANLSFSTYYSTAFLDYDWTNVDLINNQYLIMPFNLDYFSSDVKSQFYQYALNDSNFNLEDYDIYNADTNPYGNDDQKIDGIEFYAYLAGNTSNQTYSDQYLSYIQAYSYDDELNAIDSNGDGIVNGDDYYTNIQRGFAYYTGPLFDFSDLNNSSEDQFINSYEQTGNVNSSDLINPLNWAPVNGIAYSHQIIEDQDETVEEINQDKYDLYESEVKFYTNILAYYVSTNNNGQFNSITDNFSILTENYQYDFEQEINYSLDYSNVDETIEDITIPDNVERTVDGIISYLFYEDSGPPNGEKVDYTIGFNFLNSPYVLNSTNGIWQNLQSVNLIVGTSYDVINSKSVSDPSEVFYPSQRSMQLITGYNYENETYNGQTTYESNFDYDSTDDEEYTTYQNVDVLRSSDWIEGTKAGQANRTDASGWAFMEEDDNGDWQLIELASNKSGAETNFDPNSFLYYANSNDFANSFNDLFREENGELIANYLIDYNQYINIGYEFKYIDNEGNEISDLSEKSILSGDIQFYTPFIGISTTFTTESETASINPLVETTANFGIVASLYQILNQAEGNGLNSNHEIFTDDLGDWKDAWDPAYGPMYGLFVWPLAQLSIIIQSVFPVGAVWGVILGIFIITFLLRGLGYAMSFGSNKNQSKMQEVQTQVAQINAKYQQYDKKNKQMKARKQQEVMALYRKNNVNPFASLGTIFVTMPIFLSIWIIISALPVYKIISVGQFSFSISSISGMFSVGSLFFAYLFVGIAVGFAQGLSSKLPRMLSNKRKGIKRIDEQTKKAMKKQNKTQNIMIGVFVFMGLIVPVLLALYWVFSAMFTMTTELIKHVIIQHKAKKES</sequence>
<dbReference type="PANTHER" id="PTHR12428:SF65">
    <property type="entry name" value="CYTOCHROME C OXIDASE ASSEMBLY PROTEIN COX18, MITOCHONDRIAL"/>
    <property type="match status" value="1"/>
</dbReference>
<dbReference type="InterPro" id="IPR047196">
    <property type="entry name" value="YidC_ALB_C"/>
</dbReference>